<organism evidence="14 15">
    <name type="scientific">Drosophila hydei</name>
    <name type="common">Fruit fly</name>
    <dbReference type="NCBI Taxonomy" id="7224"/>
    <lineage>
        <taxon>Eukaryota</taxon>
        <taxon>Metazoa</taxon>
        <taxon>Ecdysozoa</taxon>
        <taxon>Arthropoda</taxon>
        <taxon>Hexapoda</taxon>
        <taxon>Insecta</taxon>
        <taxon>Pterygota</taxon>
        <taxon>Neoptera</taxon>
        <taxon>Endopterygota</taxon>
        <taxon>Diptera</taxon>
        <taxon>Brachycera</taxon>
        <taxon>Muscomorpha</taxon>
        <taxon>Ephydroidea</taxon>
        <taxon>Drosophilidae</taxon>
        <taxon>Drosophila</taxon>
    </lineage>
</organism>
<keyword evidence="7" id="KW-0067">ATP-binding</keyword>
<evidence type="ECO:0000259" key="13">
    <source>
        <dbReference type="PROSITE" id="PS50125"/>
    </source>
</evidence>
<feature type="transmembrane region" description="Helical" evidence="12">
    <location>
        <begin position="591"/>
        <end position="612"/>
    </location>
</feature>
<dbReference type="RefSeq" id="XP_023178150.2">
    <property type="nucleotide sequence ID" value="XM_023322382.2"/>
</dbReference>
<dbReference type="EC" id="4.6.1.1" evidence="3"/>
<evidence type="ECO:0000256" key="6">
    <source>
        <dbReference type="ARBA" id="ARBA00022741"/>
    </source>
</evidence>
<evidence type="ECO:0000256" key="12">
    <source>
        <dbReference type="SAM" id="Phobius"/>
    </source>
</evidence>
<evidence type="ECO:0000256" key="11">
    <source>
        <dbReference type="ARBA" id="ARBA00023239"/>
    </source>
</evidence>
<dbReference type="Gene3D" id="3.30.70.1230">
    <property type="entry name" value="Nucleotide cyclase"/>
    <property type="match status" value="2"/>
</dbReference>
<dbReference type="GO" id="GO:0046872">
    <property type="term" value="F:metal ion binding"/>
    <property type="evidence" value="ECO:0007669"/>
    <property type="project" value="UniProtKB-KW"/>
</dbReference>
<feature type="domain" description="Guanylate cyclase" evidence="13">
    <location>
        <begin position="841"/>
        <end position="1013"/>
    </location>
</feature>
<name>A0A6J1MMB7_DROHY</name>
<feature type="transmembrane region" description="Helical" evidence="12">
    <location>
        <begin position="561"/>
        <end position="579"/>
    </location>
</feature>
<feature type="transmembrane region" description="Helical" evidence="12">
    <location>
        <begin position="723"/>
        <end position="741"/>
    </location>
</feature>
<dbReference type="PANTHER" id="PTHR45627:SF23">
    <property type="entry name" value="AT30656P-RELATED"/>
    <property type="match status" value="1"/>
</dbReference>
<dbReference type="Pfam" id="PF00211">
    <property type="entry name" value="Guanylate_cyc"/>
    <property type="match status" value="2"/>
</dbReference>
<dbReference type="SUPFAM" id="SSF55073">
    <property type="entry name" value="Nucleotide cyclase"/>
    <property type="match status" value="2"/>
</dbReference>
<keyword evidence="14" id="KW-1185">Reference proteome</keyword>
<evidence type="ECO:0000256" key="3">
    <source>
        <dbReference type="ARBA" id="ARBA00012201"/>
    </source>
</evidence>
<keyword evidence="9 12" id="KW-1133">Transmembrane helix</keyword>
<evidence type="ECO:0000313" key="15">
    <source>
        <dbReference type="RefSeq" id="XP_023178150.2"/>
    </source>
</evidence>
<accession>A0A6J1MMB7</accession>
<evidence type="ECO:0000256" key="4">
    <source>
        <dbReference type="ARBA" id="ARBA00022692"/>
    </source>
</evidence>
<feature type="transmembrane region" description="Helical" evidence="12">
    <location>
        <begin position="43"/>
        <end position="63"/>
    </location>
</feature>
<comment type="subcellular location">
    <subcellularLocation>
        <location evidence="2">Membrane</location>
        <topology evidence="2">Multi-pass membrane protein</topology>
    </subcellularLocation>
</comment>
<dbReference type="CDD" id="cd07302">
    <property type="entry name" value="CHD"/>
    <property type="match status" value="2"/>
</dbReference>
<dbReference type="PROSITE" id="PS50125">
    <property type="entry name" value="GUANYLATE_CYCLASE_2"/>
    <property type="match status" value="2"/>
</dbReference>
<evidence type="ECO:0000256" key="8">
    <source>
        <dbReference type="ARBA" id="ARBA00022842"/>
    </source>
</evidence>
<evidence type="ECO:0000256" key="5">
    <source>
        <dbReference type="ARBA" id="ARBA00022723"/>
    </source>
</evidence>
<feature type="transmembrane region" description="Helical" evidence="12">
    <location>
        <begin position="649"/>
        <end position="667"/>
    </location>
</feature>
<dbReference type="KEGG" id="dhe:111604325"/>
<evidence type="ECO:0000256" key="2">
    <source>
        <dbReference type="ARBA" id="ARBA00004141"/>
    </source>
</evidence>
<dbReference type="SMART" id="SM00044">
    <property type="entry name" value="CYCc"/>
    <property type="match status" value="2"/>
</dbReference>
<proteinExistence type="predicted"/>
<feature type="domain" description="Guanylate cyclase" evidence="13">
    <location>
        <begin position="295"/>
        <end position="422"/>
    </location>
</feature>
<evidence type="ECO:0000256" key="7">
    <source>
        <dbReference type="ARBA" id="ARBA00022840"/>
    </source>
</evidence>
<keyword evidence="4 12" id="KW-0812">Transmembrane</keyword>
<dbReference type="GO" id="GO:0007189">
    <property type="term" value="P:adenylate cyclase-activating G protein-coupled receptor signaling pathway"/>
    <property type="evidence" value="ECO:0007669"/>
    <property type="project" value="TreeGrafter"/>
</dbReference>
<dbReference type="InterPro" id="IPR001054">
    <property type="entry name" value="A/G_cyclase"/>
</dbReference>
<dbReference type="GO" id="GO:0004016">
    <property type="term" value="F:adenylate cyclase activity"/>
    <property type="evidence" value="ECO:0007669"/>
    <property type="project" value="UniProtKB-EC"/>
</dbReference>
<feature type="transmembrane region" description="Helical" evidence="12">
    <location>
        <begin position="157"/>
        <end position="178"/>
    </location>
</feature>
<feature type="transmembrane region" description="Helical" evidence="12">
    <location>
        <begin position="695"/>
        <end position="714"/>
    </location>
</feature>
<dbReference type="Proteomes" id="UP000504633">
    <property type="component" value="Unplaced"/>
</dbReference>
<evidence type="ECO:0000256" key="9">
    <source>
        <dbReference type="ARBA" id="ARBA00022989"/>
    </source>
</evidence>
<dbReference type="GO" id="GO:0005886">
    <property type="term" value="C:plasma membrane"/>
    <property type="evidence" value="ECO:0007669"/>
    <property type="project" value="TreeGrafter"/>
</dbReference>
<dbReference type="GO" id="GO:0035556">
    <property type="term" value="P:intracellular signal transduction"/>
    <property type="evidence" value="ECO:0007669"/>
    <property type="project" value="InterPro"/>
</dbReference>
<dbReference type="OrthoDB" id="10006362at2759"/>
<dbReference type="GO" id="GO:0005524">
    <property type="term" value="F:ATP binding"/>
    <property type="evidence" value="ECO:0007669"/>
    <property type="project" value="UniProtKB-KW"/>
</dbReference>
<evidence type="ECO:0000256" key="10">
    <source>
        <dbReference type="ARBA" id="ARBA00023136"/>
    </source>
</evidence>
<dbReference type="OMA" id="WWKSGRY"/>
<feature type="transmembrane region" description="Helical" evidence="12">
    <location>
        <begin position="70"/>
        <end position="91"/>
    </location>
</feature>
<feature type="transmembrane region" description="Helical" evidence="12">
    <location>
        <begin position="753"/>
        <end position="774"/>
    </location>
</feature>
<keyword evidence="11" id="KW-0456">Lyase</keyword>
<reference evidence="15" key="1">
    <citation type="submission" date="2025-08" db="UniProtKB">
        <authorList>
            <consortium name="RefSeq"/>
        </authorList>
    </citation>
    <scope>IDENTIFICATION</scope>
    <source>
        <strain evidence="15">15085-1641.00</strain>
        <tissue evidence="15">Whole body</tissue>
    </source>
</reference>
<keyword evidence="10 12" id="KW-0472">Membrane</keyword>
<dbReference type="InterPro" id="IPR029787">
    <property type="entry name" value="Nucleotide_cyclase"/>
</dbReference>
<dbReference type="GO" id="GO:0009190">
    <property type="term" value="P:cyclic nucleotide biosynthetic process"/>
    <property type="evidence" value="ECO:0007669"/>
    <property type="project" value="InterPro"/>
</dbReference>
<dbReference type="AlphaFoldDB" id="A0A6J1MMB7"/>
<dbReference type="PANTHER" id="PTHR45627">
    <property type="entry name" value="ADENYLATE CYCLASE TYPE 1"/>
    <property type="match status" value="1"/>
</dbReference>
<keyword evidence="5" id="KW-0479">Metal-binding</keyword>
<evidence type="ECO:0000313" key="14">
    <source>
        <dbReference type="Proteomes" id="UP000504633"/>
    </source>
</evidence>
<comment type="catalytic activity">
    <reaction evidence="1">
        <text>ATP = 3',5'-cyclic AMP + diphosphate</text>
        <dbReference type="Rhea" id="RHEA:15389"/>
        <dbReference type="ChEBI" id="CHEBI:30616"/>
        <dbReference type="ChEBI" id="CHEBI:33019"/>
        <dbReference type="ChEBI" id="CHEBI:58165"/>
        <dbReference type="EC" id="4.6.1.1"/>
    </reaction>
</comment>
<feature type="transmembrane region" description="Helical" evidence="12">
    <location>
        <begin position="103"/>
        <end position="126"/>
    </location>
</feature>
<protein>
    <recommendedName>
        <fullName evidence="3">adenylate cyclase</fullName>
        <ecNumber evidence="3">4.6.1.1</ecNumber>
    </recommendedName>
</protein>
<evidence type="ECO:0000256" key="1">
    <source>
        <dbReference type="ARBA" id="ARBA00001593"/>
    </source>
</evidence>
<keyword evidence="6" id="KW-0547">Nucleotide-binding</keyword>
<keyword evidence="8" id="KW-0460">Magnesium</keyword>
<sequence>MIYKLDYTKEIQWDYGFLTKKCKDAGIEDEFETHQMRLRAKCVGLFLTIHLFFTSLHSALLLTTCVYLDLIYLDIFCYWGVAAIIIAVMWPNVNVEFAMKHKFMMTLTSVIAVLTIVSVDLVLNYLHYRYNEWLLDSIFDEYIILMIYMFFPIPQVYAAMGLALCVTVIYVVYFAVYLGSEYRYKLGDETRFTQIIVELCNYICLNMMGTYFRVMLEIVVRASLLDRHQYVMEDTALRSARAQERLFLHSILPPQIAQPIQDDIRKRLEAIKRQHKMPNIRSHRIISIQIHTDVTILYADIVNYTMLTTTLPVKRLVALLHALYARFDKVASQYSVQRIKFLGDCYYCVAGLIKPDPNHAQSCVDLGLSMIDSIREVRNKVKIDIDMRVGVHSGELFAGVLGTAKLQYDVWGIDVLIANRLESTGTAGQIHVSERTLQMTDDKYKAYPGTEKARKDTFLQKCQIATFLIGVEETTKRDLSGHVSVNSGYFINDTIDKGLSLEEELKKMPLGPDGLKEFICKVFNFKNTGPTSSAASSEIGSFLLQFHDPRLDYNYIHQADYMLKYSVLLAWCCEMSLIYVQLMDSLHMNSISFSVVVILIFTSSALLIITWCKKICYWRYSSLSHTYSAVTYFLFKLADGIQHSLIQRIVIYVYFIVSYFCIIAIILNNCDEDEFQLLQIDSIVYKYDPDNKLCFSPWSLTCMVCLIIMMSIIFTRIPFGMKILVGFLETVSYLSIMIYQYEYVVHNSLTTNPYLISEYAHCLLIVITLCIIFFKERLIEFNNKINYKWRVELIKKQNDYRIAAQSITILLHNILPAHVVNVYLTSLAKHEFYYENYDMVAVMFASLKNFEMTLPNLRVLNEIISEFDQILYYYRDNYRVEKIKIVGSTYMAACGLDVHTELSIKNESDSHNSLIQEVQRARILQASYLKRNYSIIDEKEEVVFVLTTFALDLMRTLWVCNNDYKNIPIDRAVFNADMSIGISSGEVMAGVVGASQVQYDIWGHAANMASRMDSTGVAGKIQVTQNTAFILKKYGVECNYRGMTFVKGQGILPTYFVDIDSNFEFRYKQDSF</sequence>
<dbReference type="FunFam" id="3.30.70.1230:FF:000024">
    <property type="entry name" value="ACXA, isoform A"/>
    <property type="match status" value="1"/>
</dbReference>
<gene>
    <name evidence="15" type="primary">LOC111604325</name>
</gene>
<dbReference type="GeneID" id="111604325"/>